<keyword evidence="3" id="KW-1185">Reference proteome</keyword>
<dbReference type="PATRIC" id="fig|1303518.3.peg.1023"/>
<name>S0EYC8_CHTCT</name>
<dbReference type="AlphaFoldDB" id="S0EYC8"/>
<dbReference type="InterPro" id="IPR050312">
    <property type="entry name" value="IolE/XylAMocC-like"/>
</dbReference>
<evidence type="ECO:0000259" key="1">
    <source>
        <dbReference type="Pfam" id="PF01261"/>
    </source>
</evidence>
<dbReference type="Pfam" id="PF01261">
    <property type="entry name" value="AP_endonuc_2"/>
    <property type="match status" value="1"/>
</dbReference>
<accession>S0EYC8</accession>
<dbReference type="OrthoDB" id="9779184at2"/>
<gene>
    <name evidence="2" type="ORF">CCALI_01010</name>
</gene>
<dbReference type="Gene3D" id="3.20.20.150">
    <property type="entry name" value="Divalent-metal-dependent TIM barrel enzymes"/>
    <property type="match status" value="1"/>
</dbReference>
<dbReference type="PANTHER" id="PTHR12110:SF41">
    <property type="entry name" value="INOSOSE DEHYDRATASE"/>
    <property type="match status" value="1"/>
</dbReference>
<sequence length="300" mass="33931">MPLAAFPKCFLHALCVARTMTPEEWIDLAATHLEVDGLELYWGFLPHDSPQALQPLRRKAERRGLRIAMLCYSPDFTQPDREAWRAEVERAKWAVEVAARLGAETCRVLSGQARPGLDVPMGLSLAAQAITELLPTAERFQVKLALENHYKDGFWQYPELAWQQERFLELLSLIPPSPWFGVNYDPSNALLAGDDPIVLLEQVKHRVISMHASDRYLEGGSLAELRRMAYSPQQGYAPFLRHGVVGQGMNDYDKIFSLLSSVGFQGWISIEDGEDAERGIEHLQRSAQFLRAKMAEYHLA</sequence>
<dbReference type="SUPFAM" id="SSF51658">
    <property type="entry name" value="Xylose isomerase-like"/>
    <property type="match status" value="1"/>
</dbReference>
<evidence type="ECO:0000313" key="3">
    <source>
        <dbReference type="Proteomes" id="UP000014227"/>
    </source>
</evidence>
<proteinExistence type="predicted"/>
<organism evidence="2 3">
    <name type="scientific">Chthonomonas calidirosea (strain DSM 23976 / ICMP 18418 / T49)</name>
    <dbReference type="NCBI Taxonomy" id="1303518"/>
    <lineage>
        <taxon>Bacteria</taxon>
        <taxon>Bacillati</taxon>
        <taxon>Armatimonadota</taxon>
        <taxon>Chthonomonadia</taxon>
        <taxon>Chthonomonadales</taxon>
        <taxon>Chthonomonadaceae</taxon>
        <taxon>Chthonomonas</taxon>
    </lineage>
</organism>
<reference evidence="3" key="1">
    <citation type="submission" date="2013-03" db="EMBL/GenBank/DDBJ databases">
        <title>Genome sequence of Chthonomonas calidirosea, the first sequenced genome from the Armatimonadetes phylum (formally candidate division OP10).</title>
        <authorList>
            <person name="Lee K.C.Y."/>
            <person name="Morgan X.C."/>
            <person name="Dunfield P.F."/>
            <person name="Tamas I."/>
            <person name="Houghton K.M."/>
            <person name="Vyssotski M."/>
            <person name="Ryan J.L.J."/>
            <person name="Lagutin K."/>
            <person name="McDonald I.R."/>
            <person name="Stott M.B."/>
        </authorList>
    </citation>
    <scope>NUCLEOTIDE SEQUENCE [LARGE SCALE GENOMIC DNA]</scope>
    <source>
        <strain evidence="3">DSM 23976 / ICMP 18418 / T49</strain>
    </source>
</reference>
<keyword evidence="2" id="KW-0413">Isomerase</keyword>
<dbReference type="PANTHER" id="PTHR12110">
    <property type="entry name" value="HYDROXYPYRUVATE ISOMERASE"/>
    <property type="match status" value="1"/>
</dbReference>
<dbReference type="GO" id="GO:0016853">
    <property type="term" value="F:isomerase activity"/>
    <property type="evidence" value="ECO:0007669"/>
    <property type="project" value="UniProtKB-KW"/>
</dbReference>
<dbReference type="Proteomes" id="UP000014227">
    <property type="component" value="Chromosome I"/>
</dbReference>
<dbReference type="InterPro" id="IPR036237">
    <property type="entry name" value="Xyl_isomerase-like_sf"/>
</dbReference>
<dbReference type="RefSeq" id="WP_016482382.1">
    <property type="nucleotide sequence ID" value="NC_021487.1"/>
</dbReference>
<dbReference type="STRING" id="454171.CP488_00146"/>
<feature type="domain" description="Xylose isomerase-like TIM barrel" evidence="1">
    <location>
        <begin position="31"/>
        <end position="286"/>
    </location>
</feature>
<dbReference type="HOGENOM" id="CLU_050006_6_1_0"/>
<evidence type="ECO:0000313" key="2">
    <source>
        <dbReference type="EMBL" id="CCW34832.1"/>
    </source>
</evidence>
<dbReference type="InterPro" id="IPR013022">
    <property type="entry name" value="Xyl_isomerase-like_TIM-brl"/>
</dbReference>
<dbReference type="EMBL" id="HF951689">
    <property type="protein sequence ID" value="CCW34832.1"/>
    <property type="molecule type" value="Genomic_DNA"/>
</dbReference>
<dbReference type="KEGG" id="ccz:CCALI_01010"/>
<dbReference type="eggNOG" id="COG1082">
    <property type="taxonomic scope" value="Bacteria"/>
</dbReference>
<protein>
    <submittedName>
        <fullName evidence="2">Sugar phosphate isomerases/epimerases</fullName>
    </submittedName>
</protein>
<dbReference type="InParanoid" id="S0EYC8"/>